<dbReference type="Pfam" id="PF01428">
    <property type="entry name" value="zf-AN1"/>
    <property type="match status" value="1"/>
</dbReference>
<dbReference type="InterPro" id="IPR000058">
    <property type="entry name" value="Znf_AN1"/>
</dbReference>
<dbReference type="GO" id="GO:0008270">
    <property type="term" value="F:zinc ion binding"/>
    <property type="evidence" value="ECO:0007669"/>
    <property type="project" value="UniProtKB-KW"/>
</dbReference>
<dbReference type="SMART" id="SM00259">
    <property type="entry name" value="ZnF_A20"/>
    <property type="match status" value="1"/>
</dbReference>
<dbReference type="SUPFAM" id="SSF118310">
    <property type="entry name" value="AN1-like Zinc finger"/>
    <property type="match status" value="1"/>
</dbReference>
<proteinExistence type="predicted"/>
<evidence type="ECO:0000256" key="5">
    <source>
        <dbReference type="SAM" id="MobiDB-lite"/>
    </source>
</evidence>
<dbReference type="FunFam" id="4.10.1110.10:FF:000001">
    <property type="entry name" value="Zinc finger AN1-type containing 6"/>
    <property type="match status" value="1"/>
</dbReference>
<gene>
    <name evidence="8" type="ORF">C0Q70_03520</name>
</gene>
<evidence type="ECO:0000259" key="6">
    <source>
        <dbReference type="PROSITE" id="PS51036"/>
    </source>
</evidence>
<evidence type="ECO:0000256" key="3">
    <source>
        <dbReference type="ARBA" id="ARBA00022833"/>
    </source>
</evidence>
<dbReference type="Gene3D" id="1.20.5.4770">
    <property type="match status" value="1"/>
</dbReference>
<dbReference type="Proteomes" id="UP000245119">
    <property type="component" value="Linkage Group LG2"/>
</dbReference>
<feature type="region of interest" description="Disordered" evidence="5">
    <location>
        <begin position="78"/>
        <end position="139"/>
    </location>
</feature>
<keyword evidence="3" id="KW-0862">Zinc</keyword>
<dbReference type="SUPFAM" id="SSF57716">
    <property type="entry name" value="Glucocorticoid receptor-like (DNA-binding domain)"/>
    <property type="match status" value="1"/>
</dbReference>
<sequence length="201" mass="21700">MEQNGNQNLPPATLCRMGCGFYASATFDGMCSKCYKDVLKRKQNSSPVSNGRISPGTTSAEAATEKLDNMTATLAQTTLSEKPLLTDSGSALPSIRTASPTVPIAGGSSQDREQCEEGAEDISDGGSDSSGDKDKKPKKNRCHACRKKVGLTGFECRCGGLYCSLHRYSDKHDCPFDYKEHGQKQIRRNNPVIVGSKIQKI</sequence>
<dbReference type="PANTHER" id="PTHR10634">
    <property type="entry name" value="AN1-TYPE ZINC FINGER PROTEIN"/>
    <property type="match status" value="1"/>
</dbReference>
<feature type="domain" description="A20-type" evidence="6">
    <location>
        <begin position="9"/>
        <end position="43"/>
    </location>
</feature>
<evidence type="ECO:0000313" key="9">
    <source>
        <dbReference type="Proteomes" id="UP000245119"/>
    </source>
</evidence>
<evidence type="ECO:0000256" key="1">
    <source>
        <dbReference type="ARBA" id="ARBA00022723"/>
    </source>
</evidence>
<dbReference type="GO" id="GO:0003677">
    <property type="term" value="F:DNA binding"/>
    <property type="evidence" value="ECO:0007669"/>
    <property type="project" value="InterPro"/>
</dbReference>
<accession>A0A2T7PSZ2</accession>
<dbReference type="PROSITE" id="PS51039">
    <property type="entry name" value="ZF_AN1"/>
    <property type="match status" value="1"/>
</dbReference>
<dbReference type="InterPro" id="IPR035896">
    <property type="entry name" value="AN1-like_Znf"/>
</dbReference>
<comment type="caution">
    <text evidence="8">The sequence shown here is derived from an EMBL/GenBank/DDBJ whole genome shotgun (WGS) entry which is preliminary data.</text>
</comment>
<keyword evidence="2 4" id="KW-0863">Zinc-finger</keyword>
<dbReference type="InterPro" id="IPR002653">
    <property type="entry name" value="Znf_A20"/>
</dbReference>
<evidence type="ECO:0000256" key="2">
    <source>
        <dbReference type="ARBA" id="ARBA00022771"/>
    </source>
</evidence>
<protein>
    <recommendedName>
        <fullName evidence="10">AN1-type domain-containing protein</fullName>
    </recommendedName>
</protein>
<evidence type="ECO:0000313" key="8">
    <source>
        <dbReference type="EMBL" id="PVD36535.1"/>
    </source>
</evidence>
<dbReference type="PANTHER" id="PTHR10634:SF149">
    <property type="entry name" value="AN1-TYPE DOMAIN-CONTAINING PROTEIN-RELATED"/>
    <property type="match status" value="1"/>
</dbReference>
<dbReference type="SMART" id="SM00154">
    <property type="entry name" value="ZnF_AN1"/>
    <property type="match status" value="1"/>
</dbReference>
<dbReference type="InterPro" id="IPR050652">
    <property type="entry name" value="AN1_A20_ZnFinger"/>
</dbReference>
<dbReference type="Pfam" id="PF01754">
    <property type="entry name" value="zf-A20"/>
    <property type="match status" value="1"/>
</dbReference>
<dbReference type="STRING" id="400727.A0A2T7PSZ2"/>
<dbReference type="AlphaFoldDB" id="A0A2T7PSZ2"/>
<feature type="compositionally biased region" description="Polar residues" evidence="5">
    <location>
        <begin position="87"/>
        <end position="100"/>
    </location>
</feature>
<dbReference type="OrthoDB" id="428577at2759"/>
<dbReference type="EMBL" id="PZQS01000002">
    <property type="protein sequence ID" value="PVD36535.1"/>
    <property type="molecule type" value="Genomic_DNA"/>
</dbReference>
<dbReference type="Gene3D" id="4.10.1110.10">
    <property type="entry name" value="AN1-like Zinc finger"/>
    <property type="match status" value="1"/>
</dbReference>
<keyword evidence="1" id="KW-0479">Metal-binding</keyword>
<feature type="domain" description="AN1-type" evidence="7">
    <location>
        <begin position="136"/>
        <end position="182"/>
    </location>
</feature>
<reference evidence="8 9" key="1">
    <citation type="submission" date="2018-04" db="EMBL/GenBank/DDBJ databases">
        <title>The genome of golden apple snail Pomacea canaliculata provides insight into stress tolerance and invasive adaptation.</title>
        <authorList>
            <person name="Liu C."/>
            <person name="Liu B."/>
            <person name="Ren Y."/>
            <person name="Zhang Y."/>
            <person name="Wang H."/>
            <person name="Li S."/>
            <person name="Jiang F."/>
            <person name="Yin L."/>
            <person name="Zhang G."/>
            <person name="Qian W."/>
            <person name="Fan W."/>
        </authorList>
    </citation>
    <scope>NUCLEOTIDE SEQUENCE [LARGE SCALE GENOMIC DNA]</scope>
    <source>
        <strain evidence="8">SZHN2017</strain>
        <tissue evidence="8">Muscle</tissue>
    </source>
</reference>
<dbReference type="PROSITE" id="PS51036">
    <property type="entry name" value="ZF_A20"/>
    <property type="match status" value="1"/>
</dbReference>
<keyword evidence="9" id="KW-1185">Reference proteome</keyword>
<evidence type="ECO:0000256" key="4">
    <source>
        <dbReference type="PROSITE-ProRule" id="PRU00449"/>
    </source>
</evidence>
<evidence type="ECO:0000259" key="7">
    <source>
        <dbReference type="PROSITE" id="PS51039"/>
    </source>
</evidence>
<evidence type="ECO:0008006" key="10">
    <source>
        <dbReference type="Google" id="ProtNLM"/>
    </source>
</evidence>
<name>A0A2T7PSZ2_POMCA</name>
<organism evidence="8 9">
    <name type="scientific">Pomacea canaliculata</name>
    <name type="common">Golden apple snail</name>
    <dbReference type="NCBI Taxonomy" id="400727"/>
    <lineage>
        <taxon>Eukaryota</taxon>
        <taxon>Metazoa</taxon>
        <taxon>Spiralia</taxon>
        <taxon>Lophotrochozoa</taxon>
        <taxon>Mollusca</taxon>
        <taxon>Gastropoda</taxon>
        <taxon>Caenogastropoda</taxon>
        <taxon>Architaenioglossa</taxon>
        <taxon>Ampullarioidea</taxon>
        <taxon>Ampullariidae</taxon>
        <taxon>Pomacea</taxon>
    </lineage>
</organism>